<evidence type="ECO:0000313" key="3">
    <source>
        <dbReference type="Proteomes" id="UP000236910"/>
    </source>
</evidence>
<dbReference type="EMBL" id="PNIX01000163">
    <property type="protein sequence ID" value="PMP82878.1"/>
    <property type="molecule type" value="Genomic_DNA"/>
</dbReference>
<dbReference type="Pfam" id="PF01590">
    <property type="entry name" value="GAF"/>
    <property type="match status" value="1"/>
</dbReference>
<feature type="domain" description="GAF" evidence="1">
    <location>
        <begin position="187"/>
        <end position="334"/>
    </location>
</feature>
<dbReference type="Pfam" id="PF13185">
    <property type="entry name" value="GAF_2"/>
    <property type="match status" value="1"/>
</dbReference>
<dbReference type="AlphaFoldDB" id="A0A2J6X7B9"/>
<dbReference type="Gene3D" id="3.30.450.40">
    <property type="match status" value="2"/>
</dbReference>
<dbReference type="InterPro" id="IPR029016">
    <property type="entry name" value="GAF-like_dom_sf"/>
</dbReference>
<evidence type="ECO:0000259" key="1">
    <source>
        <dbReference type="SMART" id="SM00065"/>
    </source>
</evidence>
<organism evidence="2 3">
    <name type="scientific">Caldisericum exile</name>
    <dbReference type="NCBI Taxonomy" id="693075"/>
    <lineage>
        <taxon>Bacteria</taxon>
        <taxon>Pseudomonadati</taxon>
        <taxon>Caldisericota/Cryosericota group</taxon>
        <taxon>Caldisericota</taxon>
        <taxon>Caldisericia</taxon>
        <taxon>Caldisericales</taxon>
        <taxon>Caldisericaceae</taxon>
        <taxon>Caldisericum</taxon>
    </lineage>
</organism>
<evidence type="ECO:0000313" key="2">
    <source>
        <dbReference type="EMBL" id="PMP82878.1"/>
    </source>
</evidence>
<feature type="non-terminal residue" evidence="2">
    <location>
        <position position="361"/>
    </location>
</feature>
<dbReference type="Proteomes" id="UP000236910">
    <property type="component" value="Unassembled WGS sequence"/>
</dbReference>
<comment type="caution">
    <text evidence="2">The sequence shown here is derived from an EMBL/GenBank/DDBJ whole genome shotgun (WGS) entry which is preliminary data.</text>
</comment>
<name>A0A2J6X7B9_9BACT</name>
<protein>
    <recommendedName>
        <fullName evidence="1">GAF domain-containing protein</fullName>
    </recommendedName>
</protein>
<dbReference type="SUPFAM" id="SSF55781">
    <property type="entry name" value="GAF domain-like"/>
    <property type="match status" value="2"/>
</dbReference>
<accession>A0A2J6X7B9</accession>
<dbReference type="SMART" id="SM00065">
    <property type="entry name" value="GAF"/>
    <property type="match status" value="2"/>
</dbReference>
<sequence length="361" mass="41666">MKRFREFISTLNKIIIESDSFSEIGDKLVEIISPFIPVEWSSICIIKGEKVLISSLSSKIPSYFKEGEEIPLSGTATEYVAKTKKVLYEKDLSKGYKFYTGKYHFEKGIRSMLRIPLLSRGEVFAVWVIASSRPNAYTEKDIKLLKFIASQISVPLKMFMLYEESKTQYELLQSINNLSRFILSEVDINRVFQKFAEELKKYIPFDRLSIGIIEGKDIKYVAVSEVIKTGRIEGTKVPLSYTASSKVIKTGKSLIRKDIAKDKIFPLDETKLIEGIRSAMHIPLIYRGKIWGTLNFSSTKPNAYGEKEKFIAETLASQISGMIVITYIYSPFYNHLTEVYNRRYFDERFDEEIEYRKRYGG</sequence>
<proteinExistence type="predicted"/>
<gene>
    <name evidence="2" type="ORF">C0175_02825</name>
</gene>
<reference evidence="2 3" key="1">
    <citation type="submission" date="2018-01" db="EMBL/GenBank/DDBJ databases">
        <title>Metagenomic assembled genomes from two thermal pools in the Uzon Caldera, Kamchatka, Russia.</title>
        <authorList>
            <person name="Wilkins L."/>
            <person name="Ettinger C."/>
        </authorList>
    </citation>
    <scope>NUCLEOTIDE SEQUENCE [LARGE SCALE GENOMIC DNA]</scope>
    <source>
        <strain evidence="2">ARK-10</strain>
    </source>
</reference>
<dbReference type="InterPro" id="IPR003018">
    <property type="entry name" value="GAF"/>
</dbReference>
<feature type="domain" description="GAF" evidence="1">
    <location>
        <begin position="20"/>
        <end position="166"/>
    </location>
</feature>